<evidence type="ECO:0000256" key="4">
    <source>
        <dbReference type="ARBA" id="ARBA00022989"/>
    </source>
</evidence>
<sequence length="848" mass="88170">MWKVAISQLTTHPRRYVAVVVAIVLGTLFLAAALLVTSSAKETTKHMLGATYANADLLIVAELGAYFDSDSAFYDLVGTADAPGSLERIPGVTEVYPLTNTPATMVLPEDSTQRGTFGPNADFVHLTSRPADASLLSAPFVDGALPEAHDEVTIDAATADRHEVSVADTLTIRSLTDDTETDFTVSGIFDNSMNPTVVGAVTGYVTPETLTQLADGSQSADMALLRVDGDLDQVLAEVQQAIDSAGLPLTVNTPDVQISEQLVDMMGFDAITVVLGGFSAIALLVMTLVIHNTFSVLVAQRTRQYALQRVLGATRGQIRKSVLTEAVLIGLIGSVVGIALAIGLMVALLRLAQTWIPGATFGMDASIVWVVVIGVVMTVAASWLPAAQATRVSPVAAMRPVPEVTAKSSTGAVRLVLGAVLILAGGAALVHFSLRGMVGPAIFAGALSFLGVLALGVLFVPGAVYALGWLPRLTGTPGKMAQLNAVRNRSRTAATAAALIIGTTLVTLILTGGRTVQHNTDELLATNYPVDIYVELSGVAATDEQDVSATTERLAATSGISSAEALAPVASIDEPWAASGTIFAGDPNELATISDGIADDEARALQTPGTVLVPATHTADTVTIRTADEQAVTLEAIRSELDSVTPVVSPQTAEAYDLQAAGAPVVWLAVDSRDMTQSELQELVTTMIAEAGVSAQDVNSPLMQRAVYQQAINAVMLTVIGLLSISVVIAFVGVANTLSLSTLERTRENSLMRALGLTRGGLRSMLIWEAILISAIGAILGSALGMLYGWAGSVAIFAEISPDGVEMSWPWLETAVVVLIAVSAGLLASLAPSRRAAKLSPVQGLATV</sequence>
<dbReference type="Pfam" id="PF02687">
    <property type="entry name" value="FtsX"/>
    <property type="match status" value="2"/>
</dbReference>
<comment type="caution">
    <text evidence="9">The sequence shown here is derived from an EMBL/GenBank/DDBJ whole genome shotgun (WGS) entry which is preliminary data.</text>
</comment>
<dbReference type="InterPro" id="IPR003838">
    <property type="entry name" value="ABC3_permease_C"/>
</dbReference>
<feature type="transmembrane region" description="Helical" evidence="7">
    <location>
        <begin position="367"/>
        <end position="390"/>
    </location>
</feature>
<keyword evidence="10" id="KW-1185">Reference proteome</keyword>
<protein>
    <submittedName>
        <fullName evidence="9">ABC transport system permease protein</fullName>
    </submittedName>
</protein>
<dbReference type="Proteomes" id="UP001183794">
    <property type="component" value="Unassembled WGS sequence"/>
</dbReference>
<keyword evidence="4 7" id="KW-1133">Transmembrane helix</keyword>
<dbReference type="InterPro" id="IPR050250">
    <property type="entry name" value="Macrolide_Exporter_MacB"/>
</dbReference>
<proteinExistence type="inferred from homology"/>
<comment type="similarity">
    <text evidence="6">Belongs to the ABC-4 integral membrane protein family.</text>
</comment>
<evidence type="ECO:0000259" key="8">
    <source>
        <dbReference type="Pfam" id="PF02687"/>
    </source>
</evidence>
<evidence type="ECO:0000256" key="5">
    <source>
        <dbReference type="ARBA" id="ARBA00023136"/>
    </source>
</evidence>
<keyword evidence="3 7" id="KW-0812">Transmembrane</keyword>
<dbReference type="EMBL" id="JAVDYJ010000001">
    <property type="protein sequence ID" value="MDR7345863.1"/>
    <property type="molecule type" value="Genomic_DNA"/>
</dbReference>
<feature type="transmembrane region" description="Helical" evidence="7">
    <location>
        <begin position="714"/>
        <end position="743"/>
    </location>
</feature>
<keyword evidence="5 7" id="KW-0472">Membrane</keyword>
<dbReference type="PANTHER" id="PTHR30572:SF4">
    <property type="entry name" value="ABC TRANSPORTER PERMEASE YTRF"/>
    <property type="match status" value="1"/>
</dbReference>
<dbReference type="PANTHER" id="PTHR30572">
    <property type="entry name" value="MEMBRANE COMPONENT OF TRANSPORTER-RELATED"/>
    <property type="match status" value="1"/>
</dbReference>
<evidence type="ECO:0000256" key="2">
    <source>
        <dbReference type="ARBA" id="ARBA00022475"/>
    </source>
</evidence>
<feature type="domain" description="ABC3 transporter permease C-terminal" evidence="8">
    <location>
        <begin position="722"/>
        <end position="841"/>
    </location>
</feature>
<feature type="transmembrane region" description="Helical" evidence="7">
    <location>
        <begin position="811"/>
        <end position="831"/>
    </location>
</feature>
<feature type="transmembrane region" description="Helical" evidence="7">
    <location>
        <begin position="411"/>
        <end position="434"/>
    </location>
</feature>
<feature type="transmembrane region" description="Helical" evidence="7">
    <location>
        <begin position="491"/>
        <end position="510"/>
    </location>
</feature>
<feature type="domain" description="ABC3 transporter permease C-terminal" evidence="8">
    <location>
        <begin position="278"/>
        <end position="394"/>
    </location>
</feature>
<feature type="transmembrane region" description="Helical" evidence="7">
    <location>
        <begin position="273"/>
        <end position="299"/>
    </location>
</feature>
<name>A0ABU2AWY4_9MICC</name>
<feature type="transmembrane region" description="Helical" evidence="7">
    <location>
        <begin position="446"/>
        <end position="470"/>
    </location>
</feature>
<evidence type="ECO:0000256" key="1">
    <source>
        <dbReference type="ARBA" id="ARBA00004651"/>
    </source>
</evidence>
<keyword evidence="2" id="KW-1003">Cell membrane</keyword>
<reference evidence="9 10" key="1">
    <citation type="submission" date="2023-07" db="EMBL/GenBank/DDBJ databases">
        <title>Sequencing the genomes of 1000 actinobacteria strains.</title>
        <authorList>
            <person name="Klenk H.-P."/>
        </authorList>
    </citation>
    <scope>NUCLEOTIDE SEQUENCE [LARGE SCALE GENOMIC DNA]</scope>
    <source>
        <strain evidence="9 10">DSM 22966</strain>
    </source>
</reference>
<comment type="subcellular location">
    <subcellularLocation>
        <location evidence="1">Cell membrane</location>
        <topology evidence="1">Multi-pass membrane protein</topology>
    </subcellularLocation>
</comment>
<evidence type="ECO:0000313" key="10">
    <source>
        <dbReference type="Proteomes" id="UP001183794"/>
    </source>
</evidence>
<evidence type="ECO:0000256" key="3">
    <source>
        <dbReference type="ARBA" id="ARBA00022692"/>
    </source>
</evidence>
<evidence type="ECO:0000256" key="6">
    <source>
        <dbReference type="ARBA" id="ARBA00038076"/>
    </source>
</evidence>
<feature type="transmembrane region" description="Helical" evidence="7">
    <location>
        <begin position="764"/>
        <end position="791"/>
    </location>
</feature>
<gene>
    <name evidence="9" type="ORF">J2S62_000120</name>
</gene>
<organism evidence="9 10">
    <name type="scientific">Enteractinococcus fodinae</name>
    <dbReference type="NCBI Taxonomy" id="684663"/>
    <lineage>
        <taxon>Bacteria</taxon>
        <taxon>Bacillati</taxon>
        <taxon>Actinomycetota</taxon>
        <taxon>Actinomycetes</taxon>
        <taxon>Micrococcales</taxon>
        <taxon>Micrococcaceae</taxon>
    </lineage>
</organism>
<evidence type="ECO:0000256" key="7">
    <source>
        <dbReference type="SAM" id="Phobius"/>
    </source>
</evidence>
<feature type="transmembrane region" description="Helical" evidence="7">
    <location>
        <begin position="326"/>
        <end position="347"/>
    </location>
</feature>
<accession>A0ABU2AWY4</accession>
<dbReference type="RefSeq" id="WP_310170079.1">
    <property type="nucleotide sequence ID" value="NZ_BAABHE010000002.1"/>
</dbReference>
<evidence type="ECO:0000313" key="9">
    <source>
        <dbReference type="EMBL" id="MDR7345863.1"/>
    </source>
</evidence>